<evidence type="ECO:0000256" key="2">
    <source>
        <dbReference type="ARBA" id="ARBA00022980"/>
    </source>
</evidence>
<dbReference type="AlphaFoldDB" id="A0AAV7FGZ8"/>
<protein>
    <submittedName>
        <fullName evidence="6">Uncharacterized protein</fullName>
    </submittedName>
</protein>
<dbReference type="GO" id="GO:0005737">
    <property type="term" value="C:cytoplasm"/>
    <property type="evidence" value="ECO:0007669"/>
    <property type="project" value="UniProtKB-ARBA"/>
</dbReference>
<dbReference type="Gene3D" id="3.30.1390.10">
    <property type="match status" value="1"/>
</dbReference>
<dbReference type="InterPro" id="IPR013823">
    <property type="entry name" value="Ribosomal_bL12_C"/>
</dbReference>
<dbReference type="PANTHER" id="PTHR45987:SF4">
    <property type="entry name" value="LARGE RIBOSOMAL SUBUNIT PROTEIN BL12M"/>
    <property type="match status" value="1"/>
</dbReference>
<dbReference type="PANTHER" id="PTHR45987">
    <property type="entry name" value="39S RIBOSOMAL PROTEIN L12"/>
    <property type="match status" value="1"/>
</dbReference>
<evidence type="ECO:0000313" key="7">
    <source>
        <dbReference type="Proteomes" id="UP000825729"/>
    </source>
</evidence>
<dbReference type="InterPro" id="IPR014719">
    <property type="entry name" value="Ribosomal_bL12_C/ClpS-like"/>
</dbReference>
<keyword evidence="2" id="KW-0689">Ribosomal protein</keyword>
<reference evidence="6 7" key="1">
    <citation type="submission" date="2021-07" db="EMBL/GenBank/DDBJ databases">
        <title>The Aristolochia fimbriata genome: insights into angiosperm evolution, floral development and chemical biosynthesis.</title>
        <authorList>
            <person name="Jiao Y."/>
        </authorList>
    </citation>
    <scope>NUCLEOTIDE SEQUENCE [LARGE SCALE GENOMIC DNA]</scope>
    <source>
        <strain evidence="6">IBCAS-2021</strain>
        <tissue evidence="6">Leaf</tissue>
    </source>
</reference>
<dbReference type="NCBIfam" id="TIGR00855">
    <property type="entry name" value="L12"/>
    <property type="match status" value="1"/>
</dbReference>
<keyword evidence="3" id="KW-0687">Ribonucleoprotein</keyword>
<dbReference type="InterPro" id="IPR000206">
    <property type="entry name" value="Ribosomal_bL12"/>
</dbReference>
<gene>
    <name evidence="6" type="ORF">H6P81_003984</name>
</gene>
<dbReference type="GO" id="GO:1990904">
    <property type="term" value="C:ribonucleoprotein complex"/>
    <property type="evidence" value="ECO:0007669"/>
    <property type="project" value="UniProtKB-KW"/>
</dbReference>
<name>A0AAV7FGZ8_ARIFI</name>
<dbReference type="InterPro" id="IPR036235">
    <property type="entry name" value="Ribosomal_bL12_oligo_N_sf"/>
</dbReference>
<comment type="similarity">
    <text evidence="1">Belongs to the bacterial ribosomal protein bL12 family.</text>
</comment>
<dbReference type="Proteomes" id="UP000825729">
    <property type="component" value="Unassembled WGS sequence"/>
</dbReference>
<dbReference type="Pfam" id="PF00542">
    <property type="entry name" value="Ribosomal_L12"/>
    <property type="match status" value="1"/>
</dbReference>
<dbReference type="FunFam" id="3.30.1390.10:FF:000001">
    <property type="entry name" value="50S ribosomal protein L7/L12"/>
    <property type="match status" value="1"/>
</dbReference>
<evidence type="ECO:0000259" key="5">
    <source>
        <dbReference type="Pfam" id="PF16320"/>
    </source>
</evidence>
<dbReference type="SUPFAM" id="SSF54736">
    <property type="entry name" value="ClpS-like"/>
    <property type="match status" value="1"/>
</dbReference>
<dbReference type="GO" id="GO:0005840">
    <property type="term" value="C:ribosome"/>
    <property type="evidence" value="ECO:0007669"/>
    <property type="project" value="UniProtKB-KW"/>
</dbReference>
<keyword evidence="7" id="KW-1185">Reference proteome</keyword>
<dbReference type="SUPFAM" id="SSF48300">
    <property type="entry name" value="Ribosomal protein L7/12, oligomerisation (N-terminal) domain"/>
    <property type="match status" value="1"/>
</dbReference>
<evidence type="ECO:0000313" key="6">
    <source>
        <dbReference type="EMBL" id="KAG9459476.1"/>
    </source>
</evidence>
<accession>A0AAV7FGZ8</accession>
<dbReference type="GO" id="GO:0003729">
    <property type="term" value="F:mRNA binding"/>
    <property type="evidence" value="ECO:0007669"/>
    <property type="project" value="TreeGrafter"/>
</dbReference>
<feature type="domain" description="Large ribosomal subunit protein bL12 oligomerization" evidence="5">
    <location>
        <begin position="71"/>
        <end position="111"/>
    </location>
</feature>
<evidence type="ECO:0000256" key="3">
    <source>
        <dbReference type="ARBA" id="ARBA00023274"/>
    </source>
</evidence>
<dbReference type="CDD" id="cd00387">
    <property type="entry name" value="Ribosomal_L7_L12"/>
    <property type="match status" value="1"/>
</dbReference>
<dbReference type="InterPro" id="IPR008932">
    <property type="entry name" value="Ribosomal_bL12_oligo"/>
</dbReference>
<dbReference type="GO" id="GO:0006412">
    <property type="term" value="P:translation"/>
    <property type="evidence" value="ECO:0007669"/>
    <property type="project" value="InterPro"/>
</dbReference>
<proteinExistence type="inferred from homology"/>
<feature type="domain" description="Large ribosomal subunit protein bL12 C-terminal" evidence="4">
    <location>
        <begin position="135"/>
        <end position="201"/>
    </location>
</feature>
<dbReference type="EMBL" id="JAINDJ010000002">
    <property type="protein sequence ID" value="KAG9459476.1"/>
    <property type="molecule type" value="Genomic_DNA"/>
</dbReference>
<dbReference type="HAMAP" id="MF_00368">
    <property type="entry name" value="Ribosomal_bL12"/>
    <property type="match status" value="1"/>
</dbReference>
<organism evidence="6 7">
    <name type="scientific">Aristolochia fimbriata</name>
    <name type="common">White veined hardy Dutchman's pipe vine</name>
    <dbReference type="NCBI Taxonomy" id="158543"/>
    <lineage>
        <taxon>Eukaryota</taxon>
        <taxon>Viridiplantae</taxon>
        <taxon>Streptophyta</taxon>
        <taxon>Embryophyta</taxon>
        <taxon>Tracheophyta</taxon>
        <taxon>Spermatophyta</taxon>
        <taxon>Magnoliopsida</taxon>
        <taxon>Magnoliidae</taxon>
        <taxon>Piperales</taxon>
        <taxon>Aristolochiaceae</taxon>
        <taxon>Aristolochia</taxon>
    </lineage>
</organism>
<dbReference type="GO" id="GO:0003735">
    <property type="term" value="F:structural constituent of ribosome"/>
    <property type="evidence" value="ECO:0007669"/>
    <property type="project" value="InterPro"/>
</dbReference>
<dbReference type="Gene3D" id="1.20.5.710">
    <property type="entry name" value="Single helix bin"/>
    <property type="match status" value="1"/>
</dbReference>
<sequence>MRIFSFLSRLASQSPKLQWFPAEAFHSSSLNVSKKLGCISLSDRTLHQSRSSREFSTAQQELKTAPSEHVSAIVDEISNLTLLEVCDLTELVRQRLGIEEMPTMGVMMPGMSFQGPSAKGPGAAKVEEKAEKTSFDLKLESFEAAAKIKIIKEVRTFTDLGLKEAKDLVEKAPTILKKGVLKEEAEKIIAKLKEVGAKVVME</sequence>
<comment type="caution">
    <text evidence="6">The sequence shown here is derived from an EMBL/GenBank/DDBJ whole genome shotgun (WGS) entry which is preliminary data.</text>
</comment>
<evidence type="ECO:0000259" key="4">
    <source>
        <dbReference type="Pfam" id="PF00542"/>
    </source>
</evidence>
<dbReference type="Pfam" id="PF16320">
    <property type="entry name" value="Ribosomal_L12_N"/>
    <property type="match status" value="1"/>
</dbReference>
<evidence type="ECO:0000256" key="1">
    <source>
        <dbReference type="ARBA" id="ARBA00007197"/>
    </source>
</evidence>